<evidence type="ECO:0000313" key="2">
    <source>
        <dbReference type="Proteomes" id="UP000250429"/>
    </source>
</evidence>
<dbReference type="InterPro" id="IPR001387">
    <property type="entry name" value="Cro/C1-type_HTH"/>
</dbReference>
<comment type="caution">
    <text evidence="1">The sequence shown here is derived from an EMBL/GenBank/DDBJ whole genome shotgun (WGS) entry which is preliminary data.</text>
</comment>
<dbReference type="InterPro" id="IPR010982">
    <property type="entry name" value="Lambda_DNA-bd_dom_sf"/>
</dbReference>
<sequence length="315" mass="35371">MENKLTVNYATAWLMGVDPAATGARLKQYRNANHLTQEGLSGILTDGGDPASRVSISMWESGKKLPTLSHMVFLRELYGCTLDELICTYRQSAREAADGDQPVVFYYDLLLNAAGFMPAAFFALQSALHGVNRWYIVVFWHRQYTLTMITAGSQDSRNKAAYKLETQGGTTMKNINCKKDKDRILCVTVRAPLAKRPGRPVRYVGAHNFYYQPAGSKEIAYLLSMKKYAATVYHFFEANGRLVCDEDTCMTHSITLGQLYTSRADHSNFLLNKLFQRLPAQIEYVCRYELGAAKAADELLEAVPARRFDGERDAA</sequence>
<gene>
    <name evidence="1" type="ORF">C4N23_06205</name>
</gene>
<evidence type="ECO:0000313" key="1">
    <source>
        <dbReference type="EMBL" id="RAW62059.1"/>
    </source>
</evidence>
<dbReference type="Proteomes" id="UP000250429">
    <property type="component" value="Unassembled WGS sequence"/>
</dbReference>
<dbReference type="PROSITE" id="PS50943">
    <property type="entry name" value="HTH_CROC1"/>
    <property type="match status" value="1"/>
</dbReference>
<name>A0A174C6W6_9FIRM</name>
<dbReference type="AlphaFoldDB" id="A0A174C6W6"/>
<dbReference type="RefSeq" id="WP_055191468.1">
    <property type="nucleotide sequence ID" value="NZ_PRLC01000007.1"/>
</dbReference>
<organism evidence="1 2">
    <name type="scientific">Faecalibacterium hattorii</name>
    <dbReference type="NCBI Taxonomy" id="2935520"/>
    <lineage>
        <taxon>Bacteria</taxon>
        <taxon>Bacillati</taxon>
        <taxon>Bacillota</taxon>
        <taxon>Clostridia</taxon>
        <taxon>Eubacteriales</taxon>
        <taxon>Oscillospiraceae</taxon>
        <taxon>Faecalibacterium</taxon>
    </lineage>
</organism>
<dbReference type="Gene3D" id="1.10.260.40">
    <property type="entry name" value="lambda repressor-like DNA-binding domains"/>
    <property type="match status" value="1"/>
</dbReference>
<dbReference type="Pfam" id="PF01381">
    <property type="entry name" value="HTH_3"/>
    <property type="match status" value="1"/>
</dbReference>
<dbReference type="SMART" id="SM00530">
    <property type="entry name" value="HTH_XRE"/>
    <property type="match status" value="1"/>
</dbReference>
<dbReference type="GO" id="GO:0003677">
    <property type="term" value="F:DNA binding"/>
    <property type="evidence" value="ECO:0007669"/>
    <property type="project" value="InterPro"/>
</dbReference>
<keyword evidence="2" id="KW-1185">Reference proteome</keyword>
<dbReference type="SUPFAM" id="SSF47413">
    <property type="entry name" value="lambda repressor-like DNA-binding domains"/>
    <property type="match status" value="1"/>
</dbReference>
<protein>
    <submittedName>
        <fullName evidence="1">XRE family transcriptional regulator</fullName>
    </submittedName>
</protein>
<reference evidence="1 2" key="1">
    <citation type="submission" date="2018-02" db="EMBL/GenBank/DDBJ databases">
        <title>Complete genome sequencing of Faecalibacterium prausnitzii strains isolated from the human gut.</title>
        <authorList>
            <person name="Fitzgerald B.C."/>
            <person name="Shkoporov A.N."/>
            <person name="Ross P.R."/>
            <person name="Hill C."/>
        </authorList>
    </citation>
    <scope>NUCLEOTIDE SEQUENCE [LARGE SCALE GENOMIC DNA]</scope>
    <source>
        <strain evidence="1 2">APC922/41-1</strain>
    </source>
</reference>
<dbReference type="EMBL" id="PRLC01000007">
    <property type="protein sequence ID" value="RAW62059.1"/>
    <property type="molecule type" value="Genomic_DNA"/>
</dbReference>
<accession>A0A174C6W6</accession>
<dbReference type="CDD" id="cd00093">
    <property type="entry name" value="HTH_XRE"/>
    <property type="match status" value="1"/>
</dbReference>
<dbReference type="OrthoDB" id="9812495at2"/>
<proteinExistence type="predicted"/>